<dbReference type="AlphaFoldDB" id="A0A182PU51"/>
<evidence type="ECO:0000256" key="2">
    <source>
        <dbReference type="ARBA" id="ARBA00023284"/>
    </source>
</evidence>
<dbReference type="InterPro" id="IPR019389">
    <property type="entry name" value="Selenoprotein_T"/>
</dbReference>
<organism evidence="4 5">
    <name type="scientific">Anopheles epiroticus</name>
    <dbReference type="NCBI Taxonomy" id="199890"/>
    <lineage>
        <taxon>Eukaryota</taxon>
        <taxon>Metazoa</taxon>
        <taxon>Ecdysozoa</taxon>
        <taxon>Arthropoda</taxon>
        <taxon>Hexapoda</taxon>
        <taxon>Insecta</taxon>
        <taxon>Pterygota</taxon>
        <taxon>Neoptera</taxon>
        <taxon>Endopterygota</taxon>
        <taxon>Diptera</taxon>
        <taxon>Nematocera</taxon>
        <taxon>Culicoidea</taxon>
        <taxon>Culicidae</taxon>
        <taxon>Anophelinae</taxon>
        <taxon>Anopheles</taxon>
    </lineage>
</organism>
<feature type="signal peptide" evidence="3">
    <location>
        <begin position="1"/>
        <end position="28"/>
    </location>
</feature>
<keyword evidence="5" id="KW-1185">Reference proteome</keyword>
<accession>A0A182PU51</accession>
<keyword evidence="1 3" id="KW-0732">Signal</keyword>
<evidence type="ECO:0000313" key="4">
    <source>
        <dbReference type="EnsemblMetazoa" id="AEPI010487-PA"/>
    </source>
</evidence>
<dbReference type="GO" id="GO:0005789">
    <property type="term" value="C:endoplasmic reticulum membrane"/>
    <property type="evidence" value="ECO:0007669"/>
    <property type="project" value="TreeGrafter"/>
</dbReference>
<dbReference type="STRING" id="199890.A0A182PU51"/>
<feature type="chain" id="PRO_5008131774" description="Selenoprotein T" evidence="3">
    <location>
        <begin position="29"/>
        <end position="296"/>
    </location>
</feature>
<reference evidence="4" key="2">
    <citation type="submission" date="2020-05" db="UniProtKB">
        <authorList>
            <consortium name="EnsemblMetazoa"/>
        </authorList>
    </citation>
    <scope>IDENTIFICATION</scope>
    <source>
        <strain evidence="4">Epiroticus2</strain>
    </source>
</reference>
<dbReference type="EnsemblMetazoa" id="AEPI010487-RA">
    <property type="protein sequence ID" value="AEPI010487-PA"/>
    <property type="gene ID" value="AEPI010487"/>
</dbReference>
<keyword evidence="2" id="KW-0676">Redox-active center</keyword>
<name>A0A182PU51_9DIPT</name>
<protein>
    <recommendedName>
        <fullName evidence="6">Selenoprotein T</fullName>
    </recommendedName>
</protein>
<dbReference type="GO" id="GO:0004791">
    <property type="term" value="F:thioredoxin-disulfide reductase (NADPH) activity"/>
    <property type="evidence" value="ECO:0007669"/>
    <property type="project" value="TreeGrafter"/>
</dbReference>
<evidence type="ECO:0000256" key="3">
    <source>
        <dbReference type="SAM" id="SignalP"/>
    </source>
</evidence>
<evidence type="ECO:0000256" key="1">
    <source>
        <dbReference type="ARBA" id="ARBA00022729"/>
    </source>
</evidence>
<evidence type="ECO:0008006" key="6">
    <source>
        <dbReference type="Google" id="ProtNLM"/>
    </source>
</evidence>
<dbReference type="Gene3D" id="3.40.30.10">
    <property type="entry name" value="Glutaredoxin"/>
    <property type="match status" value="1"/>
</dbReference>
<dbReference type="Pfam" id="PF10262">
    <property type="entry name" value="Rdx"/>
    <property type="match status" value="1"/>
</dbReference>
<dbReference type="NCBIfam" id="TIGR02174">
    <property type="entry name" value="CXXU_selWTH"/>
    <property type="match status" value="1"/>
</dbReference>
<dbReference type="PANTHER" id="PTHR13544">
    <property type="entry name" value="SELENOPROTEIN T"/>
    <property type="match status" value="1"/>
</dbReference>
<dbReference type="GO" id="GO:0045454">
    <property type="term" value="P:cell redox homeostasis"/>
    <property type="evidence" value="ECO:0007669"/>
    <property type="project" value="TreeGrafter"/>
</dbReference>
<dbReference type="InterPro" id="IPR036249">
    <property type="entry name" value="Thioredoxin-like_sf"/>
</dbReference>
<dbReference type="VEuPathDB" id="VectorBase:AEPI010487"/>
<dbReference type="PANTHER" id="PTHR13544:SF0">
    <property type="entry name" value="THIOREDOXIN REDUCTASE-LIKE SELENOPROTEIN T"/>
    <property type="match status" value="1"/>
</dbReference>
<proteinExistence type="predicted"/>
<reference evidence="5" key="1">
    <citation type="submission" date="2013-03" db="EMBL/GenBank/DDBJ databases">
        <title>The Genome Sequence of Anopheles epiroticus epiroticus2.</title>
        <authorList>
            <consortium name="The Broad Institute Genomics Platform"/>
            <person name="Neafsey D.E."/>
            <person name="Howell P."/>
            <person name="Walker B."/>
            <person name="Young S.K."/>
            <person name="Zeng Q."/>
            <person name="Gargeya S."/>
            <person name="Fitzgerald M."/>
            <person name="Haas B."/>
            <person name="Abouelleil A."/>
            <person name="Allen A.W."/>
            <person name="Alvarado L."/>
            <person name="Arachchi H.M."/>
            <person name="Berlin A.M."/>
            <person name="Chapman S.B."/>
            <person name="Gainer-Dewar J."/>
            <person name="Goldberg J."/>
            <person name="Griggs A."/>
            <person name="Gujja S."/>
            <person name="Hansen M."/>
            <person name="Howarth C."/>
            <person name="Imamovic A."/>
            <person name="Ireland A."/>
            <person name="Larimer J."/>
            <person name="McCowan C."/>
            <person name="Murphy C."/>
            <person name="Pearson M."/>
            <person name="Poon T.W."/>
            <person name="Priest M."/>
            <person name="Roberts A."/>
            <person name="Saif S."/>
            <person name="Shea T."/>
            <person name="Sisk P."/>
            <person name="Sykes S."/>
            <person name="Wortman J."/>
            <person name="Nusbaum C."/>
            <person name="Birren B."/>
        </authorList>
    </citation>
    <scope>NUCLEOTIDE SEQUENCE [LARGE SCALE GENOMIC DNA]</scope>
    <source>
        <strain evidence="5">Epiroticus2</strain>
    </source>
</reference>
<dbReference type="Proteomes" id="UP000075885">
    <property type="component" value="Unassembled WGS sequence"/>
</dbReference>
<evidence type="ECO:0000313" key="5">
    <source>
        <dbReference type="Proteomes" id="UP000075885"/>
    </source>
</evidence>
<sequence>MMRSLVRSHFKLLAAVLLAGLALSTVGAEKEIPLTKFSQDVGSYGATMTFLYCYSCGYRKAFDDYYNIIREKYPEITIRGGNYDPSGFNMLLSKVLLVTKLLLIAALMSNYDIGRYIGNPFAGWWRWCFNNKLYASMMIFFLGNTLEAQLISSGAFEITLNDVPVWSKLETGRFPAPQEMFQIIENHLQFANKLEPNPDFNICVFLNKLVLRCYNSFLIHPNHGHQDGGKYGGYGGGGGGAGGVGGGGGGGHNGYGTGLGVRPRRTRRNRAAELMHSRDGGELGSRGTAHYYYNHY</sequence>
<dbReference type="SUPFAM" id="SSF52833">
    <property type="entry name" value="Thioredoxin-like"/>
    <property type="match status" value="1"/>
</dbReference>
<dbReference type="InterPro" id="IPR011893">
    <property type="entry name" value="Selenoprotein_Rdx-typ"/>
</dbReference>